<evidence type="ECO:0000313" key="2">
    <source>
        <dbReference type="Ensembl" id="ENSOMYP00000005486.2"/>
    </source>
</evidence>
<reference evidence="2" key="3">
    <citation type="submission" date="2025-09" db="UniProtKB">
        <authorList>
            <consortium name="Ensembl"/>
        </authorList>
    </citation>
    <scope>IDENTIFICATION</scope>
</reference>
<dbReference type="PANTHER" id="PTHR19446">
    <property type="entry name" value="REVERSE TRANSCRIPTASES"/>
    <property type="match status" value="1"/>
</dbReference>
<organism evidence="2 3">
    <name type="scientific">Oncorhynchus mykiss</name>
    <name type="common">Rainbow trout</name>
    <name type="synonym">Salmo gairdneri</name>
    <dbReference type="NCBI Taxonomy" id="8022"/>
    <lineage>
        <taxon>Eukaryota</taxon>
        <taxon>Metazoa</taxon>
        <taxon>Chordata</taxon>
        <taxon>Craniata</taxon>
        <taxon>Vertebrata</taxon>
        <taxon>Euteleostomi</taxon>
        <taxon>Actinopterygii</taxon>
        <taxon>Neopterygii</taxon>
        <taxon>Teleostei</taxon>
        <taxon>Protacanthopterygii</taxon>
        <taxon>Salmoniformes</taxon>
        <taxon>Salmonidae</taxon>
        <taxon>Salmoninae</taxon>
        <taxon>Oncorhynchus</taxon>
    </lineage>
</organism>
<name>A0A8C7M5X1_ONCMY</name>
<sequence length="799" mass="89947">MVLGGDWNCTVDFTVDRTAEEPHLRSATCLSGLLTEFELSDVWRVRNAKVRQYTWLKINEGRVSAARLDRLYVSEQYCSIVGKCAITPVGFSDHHMVTVDIHLSCPRRSSPYWYFNVKLLHDVMFCDRFLLFWEKLRVIKGHFESLRQWWEVGKAQILVFCQQNTVLSQIEVKETIKALEQDIKSIELKLLTQNDPGLVMNLQDKRHELRSFLHERVKGALIKSCFASLKDMDALSAFKKNLGQSTFQRKQMVCLRLPDGKVTTDDIEMRQHAVDFYSSLYKAEDCDSLCTEQLLHGLPQLGPEQRIALDSDITLQELSTAVMQLSTGRAPGIDGLPSEFYKHFWGSIGEDFYEVVCESFHDSSLPVSCQCAVLSLLPKKGDLALIKNWRPVALLCAEYKIVSKCLSNRLKEYLGLLIHKDQSYCVPDPSIVDNLFLIRDVLDICKLFDVNVGLLSLDQEKAFDRVDHQYLFKTMKAFGFGDVFLSWMNLLYAGASCMVKVGSGLSCPIPVQRGIRQGCPISGQLYSLAIEPMLCFLRAKLTDFSVPDVMKGPTIALSAYADDVIVFITGGEDVKVLSNALKVYEGASSARVNWGKSEALWAGRLQTGSAPRLPGGLQTGSAPRLPGGLQWGRDGMKTLGVFLGSDVFQKKNWEGVAEKVCARLSRWKWVLPQLSFWGRVLVAASTLWHRLMILQPPKGLIQELLRTLVNFLWSGQHWIKAAALYLPLHEGGQGLVDISSRIMAFLLQAAQRLLYRDGSSWVKRAYFLQHCHPVPCSGFSQPMFMPVRRGVYQAGSSDA</sequence>
<evidence type="ECO:0000313" key="3">
    <source>
        <dbReference type="Proteomes" id="UP000694395"/>
    </source>
</evidence>
<dbReference type="AlphaFoldDB" id="A0A8C7M5X1"/>
<dbReference type="Proteomes" id="UP000694395">
    <property type="component" value="Chromosome 4"/>
</dbReference>
<dbReference type="Pfam" id="PF00078">
    <property type="entry name" value="RVT_1"/>
    <property type="match status" value="1"/>
</dbReference>
<dbReference type="CDD" id="cd01650">
    <property type="entry name" value="RT_nLTR_like"/>
    <property type="match status" value="1"/>
</dbReference>
<evidence type="ECO:0000259" key="1">
    <source>
        <dbReference type="PROSITE" id="PS50878"/>
    </source>
</evidence>
<dbReference type="SUPFAM" id="SSF56219">
    <property type="entry name" value="DNase I-like"/>
    <property type="match status" value="1"/>
</dbReference>
<dbReference type="InterPro" id="IPR036691">
    <property type="entry name" value="Endo/exonu/phosph_ase_sf"/>
</dbReference>
<proteinExistence type="predicted"/>
<dbReference type="InterPro" id="IPR043502">
    <property type="entry name" value="DNA/RNA_pol_sf"/>
</dbReference>
<dbReference type="PROSITE" id="PS50878">
    <property type="entry name" value="RT_POL"/>
    <property type="match status" value="1"/>
</dbReference>
<accession>A0A8C7M5X1</accession>
<protein>
    <recommendedName>
        <fullName evidence="1">Reverse transcriptase domain-containing protein</fullName>
    </recommendedName>
</protein>
<dbReference type="SUPFAM" id="SSF56672">
    <property type="entry name" value="DNA/RNA polymerases"/>
    <property type="match status" value="1"/>
</dbReference>
<reference evidence="2" key="2">
    <citation type="submission" date="2025-08" db="UniProtKB">
        <authorList>
            <consortium name="Ensembl"/>
        </authorList>
    </citation>
    <scope>IDENTIFICATION</scope>
</reference>
<dbReference type="InterPro" id="IPR000477">
    <property type="entry name" value="RT_dom"/>
</dbReference>
<dbReference type="Ensembl" id="ENSOMYT00000006120.2">
    <property type="protein sequence ID" value="ENSOMYP00000005486.2"/>
    <property type="gene ID" value="ENSOMYG00000002830.2"/>
</dbReference>
<reference evidence="2" key="1">
    <citation type="submission" date="2020-07" db="EMBL/GenBank/DDBJ databases">
        <title>A long reads based de novo assembly of the rainbow trout Arlee double haploid line genome.</title>
        <authorList>
            <person name="Gao G."/>
            <person name="Palti Y."/>
        </authorList>
    </citation>
    <scope>NUCLEOTIDE SEQUENCE [LARGE SCALE GENOMIC DNA]</scope>
</reference>
<keyword evidence="3" id="KW-1185">Reference proteome</keyword>
<dbReference type="GeneTree" id="ENSGT00940000176278"/>
<dbReference type="Gene3D" id="3.60.10.10">
    <property type="entry name" value="Endonuclease/exonuclease/phosphatase"/>
    <property type="match status" value="1"/>
</dbReference>
<feature type="domain" description="Reverse transcriptase" evidence="1">
    <location>
        <begin position="358"/>
        <end position="647"/>
    </location>
</feature>